<accession>A0A9P6FYS1</accession>
<dbReference type="OrthoDB" id="10249250at2759"/>
<evidence type="ECO:0000313" key="4">
    <source>
        <dbReference type="EMBL" id="KAF9583191.1"/>
    </source>
</evidence>
<dbReference type="Proteomes" id="UP000780801">
    <property type="component" value="Unassembled WGS sequence"/>
</dbReference>
<dbReference type="Pfam" id="PF01215">
    <property type="entry name" value="COX5B"/>
    <property type="match status" value="1"/>
</dbReference>
<evidence type="ECO:0000313" key="5">
    <source>
        <dbReference type="Proteomes" id="UP000780801"/>
    </source>
</evidence>
<feature type="binding site" evidence="3">
    <location>
        <position position="132"/>
    </location>
    <ligand>
        <name>Zn(2+)</name>
        <dbReference type="ChEBI" id="CHEBI:29105"/>
    </ligand>
</feature>
<name>A0A9P6FYS1_9FUNG</name>
<comment type="caution">
    <text evidence="4">The sequence shown here is derived from an EMBL/GenBank/DDBJ whole genome shotgun (WGS) entry which is preliminary data.</text>
</comment>
<sequence>MFALRSIRAPLARVSLRAAPVARFSAISVRFGGHHEVKVNQGPGAQAGEVPTDLNQSTGLERAEILGKMQGKDVFDLEPLSFDVRGTKANPTIIHSRDPTRFIGCTGVAGEHHETKWLVIDSQHEFDRCDECGNVYKWTPYEADEFFPTPADKDHSGHHHH</sequence>
<feature type="binding site" evidence="3">
    <location>
        <position position="113"/>
    </location>
    <ligand>
        <name>Zn(2+)</name>
        <dbReference type="ChEBI" id="CHEBI:29105"/>
    </ligand>
</feature>
<keyword evidence="5" id="KW-1185">Reference proteome</keyword>
<reference evidence="4" key="1">
    <citation type="journal article" date="2020" name="Fungal Divers.">
        <title>Resolving the Mortierellaceae phylogeny through synthesis of multi-gene phylogenetics and phylogenomics.</title>
        <authorList>
            <person name="Vandepol N."/>
            <person name="Liber J."/>
            <person name="Desiro A."/>
            <person name="Na H."/>
            <person name="Kennedy M."/>
            <person name="Barry K."/>
            <person name="Grigoriev I.V."/>
            <person name="Miller A.N."/>
            <person name="O'Donnell K."/>
            <person name="Stajich J.E."/>
            <person name="Bonito G."/>
        </authorList>
    </citation>
    <scope>NUCLEOTIDE SEQUENCE</scope>
    <source>
        <strain evidence="4">KOD1015</strain>
    </source>
</reference>
<dbReference type="GO" id="GO:0005740">
    <property type="term" value="C:mitochondrial envelope"/>
    <property type="evidence" value="ECO:0007669"/>
    <property type="project" value="InterPro"/>
</dbReference>
<dbReference type="PANTHER" id="PTHR10122:SF0">
    <property type="entry name" value="CYTOCHROME C OXIDASE SUBUNIT 5B, ISOFORM A-RELATED"/>
    <property type="match status" value="1"/>
</dbReference>
<proteinExistence type="predicted"/>
<feature type="binding site" evidence="3">
    <location>
        <position position="105"/>
    </location>
    <ligand>
        <name>Zn(2+)</name>
        <dbReference type="ChEBI" id="CHEBI:29105"/>
    </ligand>
</feature>
<organism evidence="4 5">
    <name type="scientific">Lunasporangiospora selenospora</name>
    <dbReference type="NCBI Taxonomy" id="979761"/>
    <lineage>
        <taxon>Eukaryota</taxon>
        <taxon>Fungi</taxon>
        <taxon>Fungi incertae sedis</taxon>
        <taxon>Mucoromycota</taxon>
        <taxon>Mortierellomycotina</taxon>
        <taxon>Mortierellomycetes</taxon>
        <taxon>Mortierellales</taxon>
        <taxon>Mortierellaceae</taxon>
        <taxon>Lunasporangiospora</taxon>
    </lineage>
</organism>
<dbReference type="SUPFAM" id="SSF57802">
    <property type="entry name" value="Rubredoxin-like"/>
    <property type="match status" value="1"/>
</dbReference>
<dbReference type="InterPro" id="IPR002124">
    <property type="entry name" value="Cyt_c_oxidase_su5b"/>
</dbReference>
<feature type="binding site" evidence="3">
    <location>
        <position position="129"/>
    </location>
    <ligand>
        <name>Zn(2+)</name>
        <dbReference type="ChEBI" id="CHEBI:29105"/>
    </ligand>
</feature>
<dbReference type="AlphaFoldDB" id="A0A9P6FYS1"/>
<evidence type="ECO:0000256" key="1">
    <source>
        <dbReference type="ARBA" id="ARBA00022723"/>
    </source>
</evidence>
<dbReference type="InterPro" id="IPR036972">
    <property type="entry name" value="Cyt_c_oxidase_su5b_sf"/>
</dbReference>
<gene>
    <name evidence="4" type="primary">COX4</name>
    <name evidence="4" type="ORF">BGW38_010062</name>
</gene>
<dbReference type="Gene3D" id="2.60.11.10">
    <property type="entry name" value="Cytochrome c oxidase, subunit Vb"/>
    <property type="match status" value="1"/>
</dbReference>
<dbReference type="PROSITE" id="PS51359">
    <property type="entry name" value="COX5B_2"/>
    <property type="match status" value="1"/>
</dbReference>
<keyword evidence="1 3" id="KW-0479">Metal-binding</keyword>
<dbReference type="PANTHER" id="PTHR10122">
    <property type="entry name" value="CYTOCHROME C OXIDASE SUBUNIT 5B, MITOCHONDRIAL"/>
    <property type="match status" value="1"/>
</dbReference>
<dbReference type="GO" id="GO:0006123">
    <property type="term" value="P:mitochondrial electron transport, cytochrome c to oxygen"/>
    <property type="evidence" value="ECO:0007669"/>
    <property type="project" value="InterPro"/>
</dbReference>
<evidence type="ECO:0000256" key="2">
    <source>
        <dbReference type="ARBA" id="ARBA00022833"/>
    </source>
</evidence>
<protein>
    <submittedName>
        <fullName evidence="4">Cytochrome c oxidase subunit 4</fullName>
    </submittedName>
</protein>
<dbReference type="EMBL" id="JAABOA010000782">
    <property type="protein sequence ID" value="KAF9583191.1"/>
    <property type="molecule type" value="Genomic_DNA"/>
</dbReference>
<keyword evidence="2 3" id="KW-0862">Zinc</keyword>
<dbReference type="GO" id="GO:0046872">
    <property type="term" value="F:metal ion binding"/>
    <property type="evidence" value="ECO:0007669"/>
    <property type="project" value="UniProtKB-KW"/>
</dbReference>
<dbReference type="GO" id="GO:0045277">
    <property type="term" value="C:respiratory chain complex IV"/>
    <property type="evidence" value="ECO:0007669"/>
    <property type="project" value="InterPro"/>
</dbReference>
<evidence type="ECO:0000256" key="3">
    <source>
        <dbReference type="PIRSR" id="PIRSR602124-2"/>
    </source>
</evidence>